<feature type="compositionally biased region" description="Polar residues" evidence="1">
    <location>
        <begin position="1747"/>
        <end position="1760"/>
    </location>
</feature>
<dbReference type="PANTHER" id="PTHR21556:SF2">
    <property type="entry name" value="TRESLIN"/>
    <property type="match status" value="1"/>
</dbReference>
<feature type="region of interest" description="Disordered" evidence="1">
    <location>
        <begin position="1733"/>
        <end position="1789"/>
    </location>
</feature>
<feature type="compositionally biased region" description="Polar residues" evidence="1">
    <location>
        <begin position="1443"/>
        <end position="1454"/>
    </location>
</feature>
<dbReference type="InterPro" id="IPR053920">
    <property type="entry name" value="Treslin_STD"/>
</dbReference>
<feature type="compositionally biased region" description="Basic and acidic residues" evidence="1">
    <location>
        <begin position="1867"/>
        <end position="1887"/>
    </location>
</feature>
<protein>
    <recommendedName>
        <fullName evidence="7">Treslin</fullName>
    </recommendedName>
</protein>
<evidence type="ECO:0000259" key="2">
    <source>
        <dbReference type="Pfam" id="PF15292"/>
    </source>
</evidence>
<dbReference type="GO" id="GO:0003682">
    <property type="term" value="F:chromatin binding"/>
    <property type="evidence" value="ECO:0007669"/>
    <property type="project" value="TreeGrafter"/>
</dbReference>
<dbReference type="Pfam" id="PF21854">
    <property type="entry name" value="Treslin_N"/>
    <property type="match status" value="1"/>
</dbReference>
<feature type="region of interest" description="Disordered" evidence="1">
    <location>
        <begin position="1067"/>
        <end position="1140"/>
    </location>
</feature>
<feature type="domain" description="Treslin STD" evidence="4">
    <location>
        <begin position="741"/>
        <end position="890"/>
    </location>
</feature>
<evidence type="ECO:0000259" key="4">
    <source>
        <dbReference type="Pfam" id="PF21855"/>
    </source>
</evidence>
<feature type="compositionally biased region" description="Polar residues" evidence="1">
    <location>
        <begin position="1168"/>
        <end position="1194"/>
    </location>
</feature>
<feature type="compositionally biased region" description="Polar residues" evidence="1">
    <location>
        <begin position="1690"/>
        <end position="1701"/>
    </location>
</feature>
<feature type="domain" description="Treslin M" evidence="2">
    <location>
        <begin position="381"/>
        <end position="524"/>
    </location>
</feature>
<feature type="region of interest" description="Disordered" evidence="1">
    <location>
        <begin position="646"/>
        <end position="671"/>
    </location>
</feature>
<keyword evidence="6" id="KW-1185">Reference proteome</keyword>
<dbReference type="EMBL" id="JACDTQ010000582">
    <property type="protein sequence ID" value="KAF5927278.1"/>
    <property type="molecule type" value="Genomic_DNA"/>
</dbReference>
<feature type="compositionally biased region" description="Polar residues" evidence="1">
    <location>
        <begin position="1710"/>
        <end position="1719"/>
    </location>
</feature>
<dbReference type="GO" id="GO:0010212">
    <property type="term" value="P:response to ionizing radiation"/>
    <property type="evidence" value="ECO:0007669"/>
    <property type="project" value="InterPro"/>
</dbReference>
<evidence type="ECO:0000313" key="6">
    <source>
        <dbReference type="Proteomes" id="UP000551758"/>
    </source>
</evidence>
<feature type="region of interest" description="Disordered" evidence="1">
    <location>
        <begin position="1576"/>
        <end position="1602"/>
    </location>
</feature>
<dbReference type="PANTHER" id="PTHR21556">
    <property type="entry name" value="TRESLIN"/>
    <property type="match status" value="1"/>
</dbReference>
<organism evidence="5 6">
    <name type="scientific">Diceros bicornis minor</name>
    <name type="common">South-central black rhinoceros</name>
    <dbReference type="NCBI Taxonomy" id="77932"/>
    <lineage>
        <taxon>Eukaryota</taxon>
        <taxon>Metazoa</taxon>
        <taxon>Chordata</taxon>
        <taxon>Craniata</taxon>
        <taxon>Vertebrata</taxon>
        <taxon>Euteleostomi</taxon>
        <taxon>Mammalia</taxon>
        <taxon>Eutheria</taxon>
        <taxon>Laurasiatheria</taxon>
        <taxon>Perissodactyla</taxon>
        <taxon>Rhinocerotidae</taxon>
        <taxon>Diceros</taxon>
    </lineage>
</organism>
<feature type="region of interest" description="Disordered" evidence="1">
    <location>
        <begin position="1867"/>
        <end position="1909"/>
    </location>
</feature>
<dbReference type="Pfam" id="PF15292">
    <property type="entry name" value="Treslin_M"/>
    <property type="match status" value="1"/>
</dbReference>
<feature type="region of interest" description="Disordered" evidence="1">
    <location>
        <begin position="1645"/>
        <end position="1719"/>
    </location>
</feature>
<dbReference type="Pfam" id="PF21855">
    <property type="entry name" value="Treslin_STD"/>
    <property type="match status" value="1"/>
</dbReference>
<name>A0A7J7FH96_DICBM</name>
<sequence length="1985" mass="218310">MNVKFLPEDGAPPTVTPFTNQEEVSSTALPISFKDGSCTRNLRADLGSWLRQWQQLLESAGAFRSGPLREAVNGAGSLKQGLRGERRGPQPEPWGGGAAAMACCHNVTLLLDTAGGAAGQSPLRRAALRLLTHLSCRFGLARVRWAFKFFDSQGARSRPSRASDFRELGARSWEDFEEELEARLEDGAHGGHLPGPTPRAAHTHGALMETLLDYQWDRPEITSPTKPVLRSRGRRLLDVESEAREAGGALGGFANAVFLLAPCPHSQRELLQFVSGCEAQAQRLPPAPKQVMEKLLPKRVQEVMIARKVTLYWVDTTERNKLWESPDHLGYWTVYELLHHVGGTILPYATFSQDFTKAKETLLHSERTLSCEPHLSSWISALPTDSTLNCLLYNSPEYEASFPSMEGMLFLPVEGKEIQETWAVTLEPLAMHQRHFQKPVRIFLKGTVAQWFLPMSGTVGTDSWMLQSPEENKLSQRMSFQQLVSRLAADELHLVADVDPGEGWPPITGIISPLSTNTTILTVFRTEEAEFQRHFLQTVVEESPQDTASLFSDLMDGVLNQIHNSLEDPATFAPPVPEWAQQELGRTTPWSAAVLEKWFPCSNLSGASSDLMESFGLLRAASSNKEESSKTESELTHCLSELYQRKSREESTVSSQEDSKKKRGIPRTPVRQKMNTMCRSLKMLNVARLNVKAQKLHPDGSPDAVGEKGLQKTARGRIADKLESRGRTLRSAKPKDFKTEEELLSYIHENYQKTVATGQIRLYSCAQNMISTIKAFLKSRGTKELEVNCLNQVKNNLLKTSKSLRQNLGKKLDKEDKVRECQLQVFLRLEMCLQCPSVHENIGDVERVTDLLRMVCLTEDSAYLAKFLEEILGLYIDSIPKMLGNLYDSLGFVIPQKLAGVLPTDFFSDDSMTQESKSPLLSVPLMSSTHRSVLGGTESDQLEELRTRSAKKRRKNALIRHKSIAEVSQNLRQIEIPKVSKRATKNESSHPPLQQPPLPGKDTVQEVTKVRRNLFNQEMISPSKRSVKQGLPRSHSVSAVEGLEYKLDNFKRTKGHHKLLTKSVAETPIHKQTSRRLLHRQIKGSVRRSPRIKQLSFSRTNSGSFYSVSQPKSRSVQRVHSFQQDKPDQRENSPIQSIRSPKSLLFGAVSEVISPSEKGSARIKRPSRNTLGSEIPIANQTPKKSYQKSPSFSKATPRRFPHTPPTPLCTPERLQKSPAETAPAKQVIFKESLEDSSSHGWDSPSQPKVTPLKGVAEGGASPLEKTPRTPKRPGGQPPGFLQNSTWPPSVNSSPESTSCLEAPVPSTGWAGDECPTPVRYSLRTPPRAAALGVRRETAVRGTPVNQKHRHPPVPGASQAEEATQKWKDKAVKTPKRPGNTTMTSSPPISPRKPFTSPLCGISKSPFRKSSIDSPPPGELDWKESQKSPCVATSLPCPAPSTPPQISQIAKSDTSPPQPPSKIGKRHRKTSNPERSFLQCQPNTSVAPRVGISDNPSAITDAGKDKKEVTPSPQSFPERHGHPGPGFRSDWHISSPLLIASDTEYLTLLDEAGGCGSGNLESNISPVEEGEGLGMVVADDKPSLSNPGIPPSSGPSSPLTPSYDLCCTADSRQCQAATQLENLQASTWLSKASASPQTYEVELEMQASGLPKLRIKKIDPSSLAEPEPLRREESSLGEESSLPGLGMPRGNKSSGKPESTYMSPPCPCPSHSTPGKSGGQTYICQSCTPTRCPSSTTSPFQTDIGVSWTPSPKHSGKTTPDTIKDWPRRKRAVDCSSSTSAGRGDVSTDLPGGISLLELEGKEQGLELSVNKTPILGDFELEGVCQLPDQSPPRDSVPKAEEAFSWGQFGLGSRKRLLSAKEEAECQAKRVCDKQREDSEFSKGEERSPSASVRQLPSTGDDEVFVSGSTPPPGCAVRSCLSASGLQALTQSPLLFQGRTPSSQYKDARDEDVDVFPPMTEESPFSRAISRRRPISRTYTRKKLIS</sequence>
<evidence type="ECO:0008006" key="7">
    <source>
        <dbReference type="Google" id="ProtNLM"/>
    </source>
</evidence>
<gene>
    <name evidence="5" type="ORF">HPG69_017755</name>
</gene>
<evidence type="ECO:0000259" key="3">
    <source>
        <dbReference type="Pfam" id="PF21854"/>
    </source>
</evidence>
<feature type="compositionally biased region" description="Polar residues" evidence="1">
    <location>
        <begin position="1095"/>
        <end position="1122"/>
    </location>
</feature>
<evidence type="ECO:0000313" key="5">
    <source>
        <dbReference type="EMBL" id="KAF5927278.1"/>
    </source>
</evidence>
<accession>A0A7J7FH96</accession>
<feature type="compositionally biased region" description="Polar residues" evidence="1">
    <location>
        <begin position="1238"/>
        <end position="1248"/>
    </location>
</feature>
<dbReference type="GO" id="GO:0006260">
    <property type="term" value="P:DNA replication"/>
    <property type="evidence" value="ECO:0007669"/>
    <property type="project" value="InterPro"/>
</dbReference>
<feature type="region of interest" description="Disordered" evidence="1">
    <location>
        <begin position="981"/>
        <end position="1002"/>
    </location>
</feature>
<dbReference type="GO" id="GO:0005634">
    <property type="term" value="C:nucleus"/>
    <property type="evidence" value="ECO:0007669"/>
    <property type="project" value="InterPro"/>
</dbReference>
<feature type="compositionally biased region" description="Polar residues" evidence="1">
    <location>
        <begin position="1888"/>
        <end position="1897"/>
    </location>
</feature>
<comment type="caution">
    <text evidence="5">The sequence shown here is derived from an EMBL/GenBank/DDBJ whole genome shotgun (WGS) entry which is preliminary data.</text>
</comment>
<feature type="compositionally biased region" description="Basic and acidic residues" evidence="1">
    <location>
        <begin position="1362"/>
        <end position="1371"/>
    </location>
</feature>
<feature type="region of interest" description="Disordered" evidence="1">
    <location>
        <begin position="1155"/>
        <end position="1528"/>
    </location>
</feature>
<feature type="compositionally biased region" description="Basic residues" evidence="1">
    <location>
        <begin position="1072"/>
        <end position="1091"/>
    </location>
</feature>
<feature type="domain" description="Treslin N-terminal" evidence="3">
    <location>
        <begin position="105"/>
        <end position="302"/>
    </location>
</feature>
<proteinExistence type="predicted"/>
<reference evidence="5 6" key="1">
    <citation type="journal article" date="2020" name="Mol. Biol. Evol.">
        <title>Interspecific Gene Flow and the Evolution of Specialization in Black and White Rhinoceros.</title>
        <authorList>
            <person name="Moodley Y."/>
            <person name="Westbury M.V."/>
            <person name="Russo I.M."/>
            <person name="Gopalakrishnan S."/>
            <person name="Rakotoarivelo A."/>
            <person name="Olsen R.A."/>
            <person name="Prost S."/>
            <person name="Tunstall T."/>
            <person name="Ryder O.A."/>
            <person name="Dalen L."/>
            <person name="Bruford M.W."/>
        </authorList>
    </citation>
    <scope>NUCLEOTIDE SEQUENCE [LARGE SCALE GENOMIC DNA]</scope>
    <source>
        <strain evidence="5">SBR-YM</strain>
        <tissue evidence="5">Skin</tissue>
    </source>
</reference>
<feature type="compositionally biased region" description="Polar residues" evidence="1">
    <location>
        <begin position="1281"/>
        <end position="1299"/>
    </location>
</feature>
<dbReference type="InterPro" id="IPR053919">
    <property type="entry name" value="Treslin_N"/>
</dbReference>
<dbReference type="Proteomes" id="UP000551758">
    <property type="component" value="Unassembled WGS sequence"/>
</dbReference>
<dbReference type="InterPro" id="IPR026153">
    <property type="entry name" value="Treslin"/>
</dbReference>
<evidence type="ECO:0000256" key="1">
    <source>
        <dbReference type="SAM" id="MobiDB-lite"/>
    </source>
</evidence>
<dbReference type="GO" id="GO:0007095">
    <property type="term" value="P:mitotic G2 DNA damage checkpoint signaling"/>
    <property type="evidence" value="ECO:0007669"/>
    <property type="project" value="TreeGrafter"/>
</dbReference>
<feature type="compositionally biased region" description="Low complexity" evidence="1">
    <location>
        <begin position="1676"/>
        <end position="1685"/>
    </location>
</feature>
<dbReference type="GO" id="GO:0030174">
    <property type="term" value="P:regulation of DNA-templated DNA replication initiation"/>
    <property type="evidence" value="ECO:0007669"/>
    <property type="project" value="TreeGrafter"/>
</dbReference>
<dbReference type="InterPro" id="IPR032746">
    <property type="entry name" value="Treslin_M"/>
</dbReference>
<dbReference type="GO" id="GO:0033314">
    <property type="term" value="P:mitotic DNA replication checkpoint signaling"/>
    <property type="evidence" value="ECO:0007669"/>
    <property type="project" value="InterPro"/>
</dbReference>